<dbReference type="GeneID" id="9825605"/>
<evidence type="ECO:0000313" key="3">
    <source>
        <dbReference type="Proteomes" id="UP000483820"/>
    </source>
</evidence>
<protein>
    <submittedName>
        <fullName evidence="2">Uncharacterized protein</fullName>
    </submittedName>
</protein>
<accession>A0A6A5GRX5</accession>
<feature type="signal peptide" evidence="1">
    <location>
        <begin position="1"/>
        <end position="22"/>
    </location>
</feature>
<reference evidence="2 3" key="1">
    <citation type="submission" date="2019-12" db="EMBL/GenBank/DDBJ databases">
        <title>Chromosome-level assembly of the Caenorhabditis remanei genome.</title>
        <authorList>
            <person name="Teterina A.A."/>
            <person name="Willis J.H."/>
            <person name="Phillips P.C."/>
        </authorList>
    </citation>
    <scope>NUCLEOTIDE SEQUENCE [LARGE SCALE GENOMIC DNA]</scope>
    <source>
        <strain evidence="2 3">PX506</strain>
        <tissue evidence="2">Whole organism</tissue>
    </source>
</reference>
<keyword evidence="1" id="KW-0732">Signal</keyword>
<name>A0A6A5GRX5_CAERE</name>
<dbReference type="EMBL" id="WUAV01000004">
    <property type="protein sequence ID" value="KAF1757285.1"/>
    <property type="molecule type" value="Genomic_DNA"/>
</dbReference>
<dbReference type="AlphaFoldDB" id="A0A6A5GRX5"/>
<sequence>FKMIRIISLVFLFSVLNVLVDSNSMPMRMMAVKPGDKLEIEYYNPTKISRFVKNAKGVEIEHVFRVCNGKNKAKCGYWENVKTKKKVARATTYNKKKNILTVPKMKAADAGTYRDNNYDTVTVYVM</sequence>
<evidence type="ECO:0000313" key="2">
    <source>
        <dbReference type="EMBL" id="KAF1757285.1"/>
    </source>
</evidence>
<feature type="non-terminal residue" evidence="2">
    <location>
        <position position="1"/>
    </location>
</feature>
<feature type="chain" id="PRO_5025331579" evidence="1">
    <location>
        <begin position="23"/>
        <end position="126"/>
    </location>
</feature>
<dbReference type="PANTHER" id="PTHR35182">
    <property type="entry name" value="PROTEIN CBG13762"/>
    <property type="match status" value="1"/>
</dbReference>
<dbReference type="RefSeq" id="XP_003096912.2">
    <property type="nucleotide sequence ID" value="XM_003096864.2"/>
</dbReference>
<gene>
    <name evidence="2" type="ORF">GCK72_013740</name>
</gene>
<dbReference type="CTD" id="9825605"/>
<dbReference type="Proteomes" id="UP000483820">
    <property type="component" value="Chromosome IV"/>
</dbReference>
<proteinExistence type="predicted"/>
<comment type="caution">
    <text evidence="2">The sequence shown here is derived from an EMBL/GenBank/DDBJ whole genome shotgun (WGS) entry which is preliminary data.</text>
</comment>
<organism evidence="2 3">
    <name type="scientific">Caenorhabditis remanei</name>
    <name type="common">Caenorhabditis vulgaris</name>
    <dbReference type="NCBI Taxonomy" id="31234"/>
    <lineage>
        <taxon>Eukaryota</taxon>
        <taxon>Metazoa</taxon>
        <taxon>Ecdysozoa</taxon>
        <taxon>Nematoda</taxon>
        <taxon>Chromadorea</taxon>
        <taxon>Rhabditida</taxon>
        <taxon>Rhabditina</taxon>
        <taxon>Rhabditomorpha</taxon>
        <taxon>Rhabditoidea</taxon>
        <taxon>Rhabditidae</taxon>
        <taxon>Peloderinae</taxon>
        <taxon>Caenorhabditis</taxon>
    </lineage>
</organism>
<dbReference type="PANTHER" id="PTHR35182:SF5">
    <property type="entry name" value="SECRETED PROTEIN-RELATED"/>
    <property type="match status" value="1"/>
</dbReference>
<dbReference type="KEGG" id="crq:GCK72_013740"/>
<evidence type="ECO:0000256" key="1">
    <source>
        <dbReference type="SAM" id="SignalP"/>
    </source>
</evidence>